<organism evidence="2 3">
    <name type="scientific">Dyella dinghuensis</name>
    <dbReference type="NCBI Taxonomy" id="1920169"/>
    <lineage>
        <taxon>Bacteria</taxon>
        <taxon>Pseudomonadati</taxon>
        <taxon>Pseudomonadota</taxon>
        <taxon>Gammaproteobacteria</taxon>
        <taxon>Lysobacterales</taxon>
        <taxon>Rhodanobacteraceae</taxon>
        <taxon>Dyella</taxon>
    </lineage>
</organism>
<feature type="transmembrane region" description="Helical" evidence="1">
    <location>
        <begin position="163"/>
        <end position="191"/>
    </location>
</feature>
<accession>A0A3S0WMH9</accession>
<proteinExistence type="predicted"/>
<dbReference type="OrthoDB" id="5948392at2"/>
<name>A0A3S0WMH9_9GAMM</name>
<comment type="caution">
    <text evidence="2">The sequence shown here is derived from an EMBL/GenBank/DDBJ whole genome shotgun (WGS) entry which is preliminary data.</text>
</comment>
<dbReference type="AlphaFoldDB" id="A0A3S0WMH9"/>
<sequence length="212" mass="23526">MDRQSQSFLEQFNAMDTKLLLQRYRVGGLIPEAEVVLLSVLERRGYSQEKLAEKETLYPASTASPEASLLAKTTRRPSIPNSHPRLRPINRALKCLIIPVLVIFLLLAIPLVGNFVVLGGASLLGCQTGEDNIHPCHFLGWDIGEFVYGYVVDIFVLGGLNPILAFVAFRTFICSPLGMIWLSIVIGAVLVRERMRRRLTMDACLPPPIGKP</sequence>
<keyword evidence="1" id="KW-1133">Transmembrane helix</keyword>
<evidence type="ECO:0000313" key="3">
    <source>
        <dbReference type="Proteomes" id="UP000267077"/>
    </source>
</evidence>
<dbReference type="EMBL" id="RYZR01000007">
    <property type="protein sequence ID" value="RUL62228.1"/>
    <property type="molecule type" value="Genomic_DNA"/>
</dbReference>
<keyword evidence="3" id="KW-1185">Reference proteome</keyword>
<dbReference type="Proteomes" id="UP000267077">
    <property type="component" value="Unassembled WGS sequence"/>
</dbReference>
<dbReference type="RefSeq" id="WP_126674672.1">
    <property type="nucleotide sequence ID" value="NZ_RYZR01000007.1"/>
</dbReference>
<feature type="transmembrane region" description="Helical" evidence="1">
    <location>
        <begin position="95"/>
        <end position="117"/>
    </location>
</feature>
<protein>
    <submittedName>
        <fullName evidence="2">Uncharacterized protein</fullName>
    </submittedName>
</protein>
<reference evidence="2 3" key="1">
    <citation type="submission" date="2018-12" db="EMBL/GenBank/DDBJ databases">
        <title>Dyella dinghuensis sp. nov. DHOA06 and Dyella choica sp. nov. 4M-K27, isolated from forest soil.</title>
        <authorList>
            <person name="Qiu L.-H."/>
            <person name="Gao Z.-H."/>
        </authorList>
    </citation>
    <scope>NUCLEOTIDE SEQUENCE [LARGE SCALE GENOMIC DNA]</scope>
    <source>
        <strain evidence="2 3">DHOA06</strain>
    </source>
</reference>
<keyword evidence="1" id="KW-0472">Membrane</keyword>
<keyword evidence="1" id="KW-0812">Transmembrane</keyword>
<evidence type="ECO:0000313" key="2">
    <source>
        <dbReference type="EMBL" id="RUL62228.1"/>
    </source>
</evidence>
<gene>
    <name evidence="2" type="ORF">EKH79_15190</name>
</gene>
<evidence type="ECO:0000256" key="1">
    <source>
        <dbReference type="SAM" id="Phobius"/>
    </source>
</evidence>